<accession>A0ABR5SXP9</accession>
<dbReference type="EMBL" id="LIPY01000101">
    <property type="protein sequence ID" value="KWX77433.1"/>
    <property type="molecule type" value="Genomic_DNA"/>
</dbReference>
<sequence>MIMENVQITRPLPRSLPEAQGITSAAISAFLQHMEEQQSGLHSFMLLRHGAVVAEGWWSPYRPELPHSLFSLSKSFTSTAIGLAVAEGLLKVEDKVVSFFPEDAPAVISPNLAIMDISHLLIMGTGHTEDTTPYMVDSKDGNWVKAFLQLPVGKAPGTHFLYNTGATYMLSAILQKVSGLTLLEYLEPRLFVPLGIRNPTWESCPRGINKGGFGLSVSTEDIAAFGQLYLQQGVWNNQRLLPKEWIAAATSKQIGNNDGSPGAVSSDWSQGYGYQFWRCRHNAYRGDGAFGQFCIVMPEQDAVVAITSGNSDMQSIINGVWNILLPAMSMEAKVIESDPAAHAELSLILEQLSIQPELVQKTSALEAVLNGKVYRLGENSHKLEAFMVSFDAEKAVLTLQGMYGEQTVMLGRGEWAESSANILDHKKNLIMSCFTWTAENKLKITMLCVETPFCLTLEVEVHESSIAVKQQFNVSMSADDLEAEFVGHLA</sequence>
<dbReference type="PANTHER" id="PTHR43283">
    <property type="entry name" value="BETA-LACTAMASE-RELATED"/>
    <property type="match status" value="1"/>
</dbReference>
<dbReference type="InterPro" id="IPR012338">
    <property type="entry name" value="Beta-lactam/transpept-like"/>
</dbReference>
<dbReference type="Pfam" id="PF00144">
    <property type="entry name" value="Beta-lactamase"/>
    <property type="match status" value="1"/>
</dbReference>
<proteinExistence type="predicted"/>
<keyword evidence="3" id="KW-1185">Reference proteome</keyword>
<dbReference type="InterPro" id="IPR001466">
    <property type="entry name" value="Beta-lactam-related"/>
</dbReference>
<organism evidence="2 3">
    <name type="scientific">Paenibacillus jilunlii</name>
    <dbReference type="NCBI Taxonomy" id="682956"/>
    <lineage>
        <taxon>Bacteria</taxon>
        <taxon>Bacillati</taxon>
        <taxon>Bacillota</taxon>
        <taxon>Bacilli</taxon>
        <taxon>Bacillales</taxon>
        <taxon>Paenibacillaceae</taxon>
        <taxon>Paenibacillus</taxon>
    </lineage>
</organism>
<dbReference type="SUPFAM" id="SSF56601">
    <property type="entry name" value="beta-lactamase/transpeptidase-like"/>
    <property type="match status" value="1"/>
</dbReference>
<evidence type="ECO:0000313" key="2">
    <source>
        <dbReference type="EMBL" id="KWX77433.1"/>
    </source>
</evidence>
<dbReference type="Gene3D" id="3.40.710.10">
    <property type="entry name" value="DD-peptidase/beta-lactamase superfamily"/>
    <property type="match status" value="1"/>
</dbReference>
<gene>
    <name evidence="2" type="ORF">AML91_07760</name>
</gene>
<protein>
    <submittedName>
        <fullName evidence="2">Beta-lactamase</fullName>
    </submittedName>
</protein>
<reference evidence="2 3" key="1">
    <citation type="submission" date="2015-08" db="EMBL/GenBank/DDBJ databases">
        <title>Genome of Paenibacillus jilunlii.</title>
        <authorList>
            <person name="Sant'Anna F.H."/>
            <person name="Ambrosini A."/>
            <person name="Souza R."/>
            <person name="Bach E."/>
            <person name="Fernandes G."/>
            <person name="Balsanelli E."/>
            <person name="Baura V.A."/>
            <person name="Pedrosa F.O."/>
            <person name="Souza E.M."/>
            <person name="Passaglia L."/>
        </authorList>
    </citation>
    <scope>NUCLEOTIDE SEQUENCE [LARGE SCALE GENOMIC DNA]</scope>
    <source>
        <strain evidence="2 3">DSM 23019</strain>
    </source>
</reference>
<feature type="domain" description="Beta-lactamase-related" evidence="1">
    <location>
        <begin position="32"/>
        <end position="308"/>
    </location>
</feature>
<dbReference type="InterPro" id="IPR050789">
    <property type="entry name" value="Diverse_Enzym_Activities"/>
</dbReference>
<dbReference type="Proteomes" id="UP000070252">
    <property type="component" value="Unassembled WGS sequence"/>
</dbReference>
<name>A0ABR5SXP9_9BACL</name>
<comment type="caution">
    <text evidence="2">The sequence shown here is derived from an EMBL/GenBank/DDBJ whole genome shotgun (WGS) entry which is preliminary data.</text>
</comment>
<evidence type="ECO:0000259" key="1">
    <source>
        <dbReference type="Pfam" id="PF00144"/>
    </source>
</evidence>
<dbReference type="PANTHER" id="PTHR43283:SF7">
    <property type="entry name" value="BETA-LACTAMASE-RELATED DOMAIN-CONTAINING PROTEIN"/>
    <property type="match status" value="1"/>
</dbReference>
<evidence type="ECO:0000313" key="3">
    <source>
        <dbReference type="Proteomes" id="UP000070252"/>
    </source>
</evidence>